<accession>A0ACB7CDA9</accession>
<comment type="caution">
    <text evidence="1">The sequence shown here is derived from an EMBL/GenBank/DDBJ whole genome shotgun (WGS) entry which is preliminary data.</text>
</comment>
<protein>
    <submittedName>
        <fullName evidence="1">Uncharacterized protein</fullName>
    </submittedName>
</protein>
<evidence type="ECO:0000313" key="2">
    <source>
        <dbReference type="Proteomes" id="UP000768646"/>
    </source>
</evidence>
<proteinExistence type="predicted"/>
<organism evidence="1 2">
    <name type="scientific">Pneumocystis oryctolagi</name>
    <dbReference type="NCBI Taxonomy" id="42067"/>
    <lineage>
        <taxon>Eukaryota</taxon>
        <taxon>Fungi</taxon>
        <taxon>Dikarya</taxon>
        <taxon>Ascomycota</taxon>
        <taxon>Taphrinomycotina</taxon>
        <taxon>Pneumocystomycetes</taxon>
        <taxon>Pneumocystaceae</taxon>
        <taxon>Pneumocystis</taxon>
    </lineage>
</organism>
<evidence type="ECO:0000313" key="1">
    <source>
        <dbReference type="EMBL" id="KAG4305546.1"/>
    </source>
</evidence>
<dbReference type="Proteomes" id="UP000768646">
    <property type="component" value="Unassembled WGS sequence"/>
</dbReference>
<gene>
    <name evidence="1" type="ORF">PORY_001102</name>
</gene>
<keyword evidence="2" id="KW-1185">Reference proteome</keyword>
<name>A0ACB7CDA9_9ASCO</name>
<dbReference type="EMBL" id="JABTEG010000003">
    <property type="protein sequence ID" value="KAG4305546.1"/>
    <property type="molecule type" value="Genomic_DNA"/>
</dbReference>
<sequence length="878" mass="97820">MSKREELENIDKDVKTVLNLAKNKTNDEKKQKSQNFKKGKEKNDEELSEEDNQLKANLEILVERLKEPDASLHGPSLESLKVFIRTSTSSMTAVPKPLKFLRPHFSELSAFADILSVLGMTYAKEGKRESLKYCLLGGKNNLDLWGHEYVRHLSSEIGEEYSVRIENDAPVNDLMELALRIVPFFLSHNAEADAVDLLLELESIEKLPPFIDSNTYSRVCSYMVSCVNLLAPPDDVAFLKTAHIIYKNQGKLAQALTLAIRLGDYELIKDDFNSANDMSVKKQLAYLIARQQIWFEDDDENVNECLRNSRLSELFKFVAKELNVLEPRTPDDIYKSHLETRSTSLASTVDSAKQNLASTFVNAFVNVGFGCDKLVLSDDNNSSWIYKNKDTGMMSAVASIGMIMLWDIEMGLAQIDKYLYSSDENIKAGALLGIGLINTGVHDEADPALALLGEYLENKDMKFRISAIVGLGMAYAGSNMEDIMELLLPFVNDTELHMEISSLAALSLGMIFVGSCNGDITSSILQTMMERESKYLEEKWVCFMSLGLALLYAGKQDASDATLEILKAINHPAARQASVLVDIFSYAGTGNVLKIQGLLHICSSHLDGGKEKNDLHQGFAVLGLALIAMGEDIGGEMVLRQFDHLMYYGEPVIRKAVPLALGLLSASNPQIRIFETLSRYSHDTDIDVAINAIFAMGLVGSGTNNARLAQLLRQLASYYHKTPNALFMVRIAQGLLHMGKGTITLSPYHTDRQIMSYVSMSGLFTVLVSMMDSKSFILDTSHWMLYYLAMAVHPRMLLTVDESGNFRKTVVRQGTAVDTVGQIGRPKTITGFQTLETPTLLQHSDRAELATDKYISLTPTLEWIVILRENPNYMEEDT</sequence>
<reference evidence="1 2" key="1">
    <citation type="journal article" date="2021" name="Commun. Biol.">
        <title>Genomic insights into the host specific adaptation of the Pneumocystis genus.</title>
        <authorList>
            <person name="Cisse O.H."/>
            <person name="Ma L."/>
            <person name="Dekker J.P."/>
            <person name="Khil P.P."/>
            <person name="Youn J.-H."/>
            <person name="Brenchley J.M."/>
            <person name="Blair R."/>
            <person name="Pahar B."/>
            <person name="Chabe M."/>
            <person name="Van Rompay K.K.A."/>
            <person name="Keesler R."/>
            <person name="Sukura A."/>
            <person name="Hirsch V."/>
            <person name="Kutty G."/>
            <person name="Liu Y."/>
            <person name="Peng L."/>
            <person name="Chen J."/>
            <person name="Song J."/>
            <person name="Weissenbacher-Lang C."/>
            <person name="Xu J."/>
            <person name="Upham N.S."/>
            <person name="Stajich J.E."/>
            <person name="Cuomo C.A."/>
            <person name="Cushion M.T."/>
            <person name="Kovacs J.A."/>
        </authorList>
    </citation>
    <scope>NUCLEOTIDE SEQUENCE [LARGE SCALE GENOMIC DNA]</scope>
    <source>
        <strain evidence="1 2">RABM</strain>
    </source>
</reference>